<proteinExistence type="predicted"/>
<dbReference type="InterPro" id="IPR036397">
    <property type="entry name" value="RNaseH_sf"/>
</dbReference>
<keyword evidence="3" id="KW-1185">Reference proteome</keyword>
<comment type="caution">
    <text evidence="2">The sequence shown here is derived from an EMBL/GenBank/DDBJ whole genome shotgun (WGS) entry which is preliminary data.</text>
</comment>
<dbReference type="InterPro" id="IPR001584">
    <property type="entry name" value="Integrase_cat-core"/>
</dbReference>
<dbReference type="Proteomes" id="UP001165121">
    <property type="component" value="Unassembled WGS sequence"/>
</dbReference>
<dbReference type="InterPro" id="IPR050951">
    <property type="entry name" value="Retrovirus_Pol_polyprotein"/>
</dbReference>
<protein>
    <submittedName>
        <fullName evidence="2">Unnamed protein product</fullName>
    </submittedName>
</protein>
<evidence type="ECO:0000313" key="3">
    <source>
        <dbReference type="Proteomes" id="UP001165121"/>
    </source>
</evidence>
<dbReference type="AlphaFoldDB" id="A0A9W6YET5"/>
<dbReference type="GO" id="GO:0003676">
    <property type="term" value="F:nucleic acid binding"/>
    <property type="evidence" value="ECO:0007669"/>
    <property type="project" value="InterPro"/>
</dbReference>
<accession>A0A9W6YET5</accession>
<dbReference type="OrthoDB" id="1938712at2759"/>
<dbReference type="SUPFAM" id="SSF53098">
    <property type="entry name" value="Ribonuclease H-like"/>
    <property type="match status" value="1"/>
</dbReference>
<gene>
    <name evidence="2" type="ORF">Pfra01_002734800</name>
</gene>
<dbReference type="InterPro" id="IPR012337">
    <property type="entry name" value="RNaseH-like_sf"/>
</dbReference>
<dbReference type="Gene3D" id="3.30.420.10">
    <property type="entry name" value="Ribonuclease H-like superfamily/Ribonuclease H"/>
    <property type="match status" value="1"/>
</dbReference>
<evidence type="ECO:0000259" key="1">
    <source>
        <dbReference type="PROSITE" id="PS50994"/>
    </source>
</evidence>
<sequence>MLLLKHYKPNPTEKKHRESDISLDGYKLCGVLFEFHDVECYGHPGVDRTLRLVEQHSIGGTRYGVYVLMSSRAKFVSERRLETPNHRVYCKASQFRVDGGHTWRWISLLLYQNCRSNCDSVLVVIDQLTKRAHFVVCKGTATARDVAELYRDRIFALHGIPTEILSDRDPKFTATVWTTLCTMLGTRQKLTTAFRHQANRVTERLNQIIENYLRVFTNGASEDWDTYLALAEFVYNSRLQQAISMSPFEADIGYLPSTPATLLSPPRATGAE</sequence>
<reference evidence="2" key="1">
    <citation type="submission" date="2023-04" db="EMBL/GenBank/DDBJ databases">
        <title>Phytophthora fragariaefolia NBRC 109709.</title>
        <authorList>
            <person name="Ichikawa N."/>
            <person name="Sato H."/>
            <person name="Tonouchi N."/>
        </authorList>
    </citation>
    <scope>NUCLEOTIDE SEQUENCE</scope>
    <source>
        <strain evidence="2">NBRC 109709</strain>
    </source>
</reference>
<organism evidence="2 3">
    <name type="scientific">Phytophthora fragariaefolia</name>
    <dbReference type="NCBI Taxonomy" id="1490495"/>
    <lineage>
        <taxon>Eukaryota</taxon>
        <taxon>Sar</taxon>
        <taxon>Stramenopiles</taxon>
        <taxon>Oomycota</taxon>
        <taxon>Peronosporomycetes</taxon>
        <taxon>Peronosporales</taxon>
        <taxon>Peronosporaceae</taxon>
        <taxon>Phytophthora</taxon>
    </lineage>
</organism>
<feature type="domain" description="Integrase catalytic" evidence="1">
    <location>
        <begin position="80"/>
        <end position="255"/>
    </location>
</feature>
<dbReference type="PROSITE" id="PS50994">
    <property type="entry name" value="INTEGRASE"/>
    <property type="match status" value="1"/>
</dbReference>
<dbReference type="PANTHER" id="PTHR37984">
    <property type="entry name" value="PROTEIN CBG26694"/>
    <property type="match status" value="1"/>
</dbReference>
<dbReference type="GO" id="GO:0015074">
    <property type="term" value="P:DNA integration"/>
    <property type="evidence" value="ECO:0007669"/>
    <property type="project" value="InterPro"/>
</dbReference>
<dbReference type="PANTHER" id="PTHR37984:SF15">
    <property type="entry name" value="INTEGRASE CATALYTIC DOMAIN-CONTAINING PROTEIN"/>
    <property type="match status" value="1"/>
</dbReference>
<name>A0A9W6YET5_9STRA</name>
<evidence type="ECO:0000313" key="2">
    <source>
        <dbReference type="EMBL" id="GMF62761.1"/>
    </source>
</evidence>
<dbReference type="EMBL" id="BSXT01006660">
    <property type="protein sequence ID" value="GMF62761.1"/>
    <property type="molecule type" value="Genomic_DNA"/>
</dbReference>